<dbReference type="Pfam" id="PF13672">
    <property type="entry name" value="PP2C_2"/>
    <property type="match status" value="1"/>
</dbReference>
<dbReference type="AlphaFoldDB" id="A0A0E9MU15"/>
<keyword evidence="2" id="KW-1133">Transmembrane helix</keyword>
<dbReference type="RefSeq" id="WP_052955408.1">
    <property type="nucleotide sequence ID" value="NZ_BBWV01000001.1"/>
</dbReference>
<dbReference type="OrthoDB" id="9801841at2"/>
<dbReference type="CDD" id="cd00143">
    <property type="entry name" value="PP2Cc"/>
    <property type="match status" value="1"/>
</dbReference>
<keyword evidence="2" id="KW-0472">Membrane</keyword>
<evidence type="ECO:0000256" key="1">
    <source>
        <dbReference type="SAM" id="MobiDB-lite"/>
    </source>
</evidence>
<dbReference type="PROSITE" id="PS51746">
    <property type="entry name" value="PPM_2"/>
    <property type="match status" value="1"/>
</dbReference>
<dbReference type="EMBL" id="BBWV01000001">
    <property type="protein sequence ID" value="GAO41059.1"/>
    <property type="molecule type" value="Genomic_DNA"/>
</dbReference>
<feature type="compositionally biased region" description="Polar residues" evidence="1">
    <location>
        <begin position="260"/>
        <end position="276"/>
    </location>
</feature>
<accession>A0A0E9MU15</accession>
<dbReference type="SMART" id="SM00332">
    <property type="entry name" value="PP2Cc"/>
    <property type="match status" value="1"/>
</dbReference>
<organism evidence="4 5">
    <name type="scientific">Flavihumibacter petaseus NBRC 106054</name>
    <dbReference type="NCBI Taxonomy" id="1220578"/>
    <lineage>
        <taxon>Bacteria</taxon>
        <taxon>Pseudomonadati</taxon>
        <taxon>Bacteroidota</taxon>
        <taxon>Chitinophagia</taxon>
        <taxon>Chitinophagales</taxon>
        <taxon>Chitinophagaceae</taxon>
        <taxon>Flavihumibacter</taxon>
    </lineage>
</organism>
<dbReference type="Proteomes" id="UP000033121">
    <property type="component" value="Unassembled WGS sequence"/>
</dbReference>
<feature type="domain" description="PPM-type phosphatase" evidence="3">
    <location>
        <begin position="6"/>
        <end position="248"/>
    </location>
</feature>
<gene>
    <name evidence="4" type="ORF">FPE01S_01_00710</name>
</gene>
<dbReference type="Gene3D" id="3.60.40.10">
    <property type="entry name" value="PPM-type phosphatase domain"/>
    <property type="match status" value="1"/>
</dbReference>
<proteinExistence type="predicted"/>
<evidence type="ECO:0000313" key="4">
    <source>
        <dbReference type="EMBL" id="GAO41059.1"/>
    </source>
</evidence>
<feature type="region of interest" description="Disordered" evidence="1">
    <location>
        <begin position="250"/>
        <end position="287"/>
    </location>
</feature>
<evidence type="ECO:0000259" key="3">
    <source>
        <dbReference type="PROSITE" id="PS51746"/>
    </source>
</evidence>
<comment type="caution">
    <text evidence="4">The sequence shown here is derived from an EMBL/GenBank/DDBJ whole genome shotgun (WGS) entry which is preliminary data.</text>
</comment>
<name>A0A0E9MU15_9BACT</name>
<dbReference type="SUPFAM" id="SSF81606">
    <property type="entry name" value="PP2C-like"/>
    <property type="match status" value="1"/>
</dbReference>
<reference evidence="4 5" key="1">
    <citation type="submission" date="2015-04" db="EMBL/GenBank/DDBJ databases">
        <title>Whole genome shotgun sequence of Flavihumibacter petaseus NBRC 106054.</title>
        <authorList>
            <person name="Miyazawa S."/>
            <person name="Hosoyama A."/>
            <person name="Hashimoto M."/>
            <person name="Noguchi M."/>
            <person name="Tsuchikane K."/>
            <person name="Ohji S."/>
            <person name="Yamazoe A."/>
            <person name="Ichikawa N."/>
            <person name="Kimura A."/>
            <person name="Fujita N."/>
        </authorList>
    </citation>
    <scope>NUCLEOTIDE SEQUENCE [LARGE SCALE GENOMIC DNA]</scope>
    <source>
        <strain evidence="4 5">NBRC 106054</strain>
    </source>
</reference>
<keyword evidence="2" id="KW-0812">Transmembrane</keyword>
<evidence type="ECO:0000313" key="5">
    <source>
        <dbReference type="Proteomes" id="UP000033121"/>
    </source>
</evidence>
<protein>
    <submittedName>
        <fullName evidence="4">Protein phosphatase</fullName>
    </submittedName>
</protein>
<dbReference type="InterPro" id="IPR001932">
    <property type="entry name" value="PPM-type_phosphatase-like_dom"/>
</dbReference>
<sequence>MPNLLFSGSTHTGMRRKENEDAFICRTLWGPETLLLAAIDGVGGYAGGAVAALLARESIEQYMQEPKGDVLTMLREAVVFANNQITAARESTPAYADMCCVLTVAAFDLQSGQLHYVHVGDSRLYHNNRSKLHKITHDHSLVGMQEDAGEITEQEAMSHPHRHMILREVGSSVHRVDDPGFLDFGSITLQPGDEILLCSDGLSDMLSAFELRAILQQPIALDKKVEKLIRKANEAGGHDNITVVMARYPAGKPKRPAGNKMTQSRAGNHPSSNNPSVAAPVETTGPKERPSRQVWFMIALLAVLLLASGWIYFHNGHEQAQPPRKDSITTIPKDSIRQPVSATVPATDTLVIEHALSRAEWQQRRDASSGQLVLIPAPGKNRHAAIDLNRDANSAPDTLTFDRVTLRGFDTGIISRMNIYLRLNNTAFDSVKNPVIISHKR</sequence>
<keyword evidence="5" id="KW-1185">Reference proteome</keyword>
<evidence type="ECO:0000256" key="2">
    <source>
        <dbReference type="SAM" id="Phobius"/>
    </source>
</evidence>
<dbReference type="InterPro" id="IPR036457">
    <property type="entry name" value="PPM-type-like_dom_sf"/>
</dbReference>
<feature type="transmembrane region" description="Helical" evidence="2">
    <location>
        <begin position="294"/>
        <end position="313"/>
    </location>
</feature>
<dbReference type="SMART" id="SM00331">
    <property type="entry name" value="PP2C_SIG"/>
    <property type="match status" value="1"/>
</dbReference>
<dbReference type="STRING" id="1220578.FPE01S_01_00710"/>